<keyword evidence="4" id="KW-1185">Reference proteome</keyword>
<dbReference type="RefSeq" id="YP_004940141.1">
    <property type="nucleotide sequence ID" value="NC_016447.1"/>
</dbReference>
<reference evidence="3" key="1">
    <citation type="submission" date="2011-12" db="EMBL/GenBank/DDBJ databases">
        <title>Comparative genomics of primate cytomegaloviruses.</title>
        <authorList>
            <person name="Davison A.J."/>
            <person name="Holton M."/>
            <person name="Dolan A."/>
            <person name="Dargan D.J."/>
            <person name="Gatherer D."/>
            <person name="Hayward G.S."/>
        </authorList>
    </citation>
    <scope>NUCLEOTIDE SEQUENCE [LARGE SCALE GENOMIC DNA]</scope>
    <source>
        <strain evidence="3">S34E</strain>
    </source>
</reference>
<protein>
    <submittedName>
        <fullName evidence="3">Membrane protein A24</fullName>
    </submittedName>
</protein>
<keyword evidence="2" id="KW-1133">Transmembrane helix</keyword>
<name>G8XUJ0_9BETA</name>
<dbReference type="GeneID" id="11464196"/>
<gene>
    <name evidence="3" type="primary">A24</name>
</gene>
<evidence type="ECO:0000256" key="1">
    <source>
        <dbReference type="SAM" id="MobiDB-lite"/>
    </source>
</evidence>
<feature type="transmembrane region" description="Helical" evidence="2">
    <location>
        <begin position="364"/>
        <end position="384"/>
    </location>
</feature>
<organism evidence="3 4">
    <name type="scientific">Aotine betaherpesvirus 1</name>
    <dbReference type="NCBI Taxonomy" id="50290"/>
    <lineage>
        <taxon>Viruses</taxon>
        <taxon>Duplodnaviria</taxon>
        <taxon>Heunggongvirae</taxon>
        <taxon>Peploviricota</taxon>
        <taxon>Herviviricetes</taxon>
        <taxon>Herpesvirales</taxon>
        <taxon>Orthoherpesviridae</taxon>
        <taxon>Betaherpesvirinae</taxon>
        <taxon>Cytomegalovirus</taxon>
        <taxon>Cytomegalovirus aotinebeta1</taxon>
    </lineage>
</organism>
<feature type="region of interest" description="Disordered" evidence="1">
    <location>
        <begin position="288"/>
        <end position="354"/>
    </location>
</feature>
<dbReference type="InterPro" id="IPR011162">
    <property type="entry name" value="MHC_I/II-like_Ag-recog"/>
</dbReference>
<evidence type="ECO:0000256" key="2">
    <source>
        <dbReference type="SAM" id="Phobius"/>
    </source>
</evidence>
<dbReference type="KEGG" id="vg:11464196"/>
<dbReference type="EMBL" id="FJ483970">
    <property type="protein sequence ID" value="AEV80831.1"/>
    <property type="molecule type" value="Genomic_DNA"/>
</dbReference>
<accession>G8XUJ0</accession>
<dbReference type="InterPro" id="IPR013783">
    <property type="entry name" value="Ig-like_fold"/>
</dbReference>
<dbReference type="SUPFAM" id="SSF54452">
    <property type="entry name" value="MHC antigen-recognition domain"/>
    <property type="match status" value="1"/>
</dbReference>
<keyword evidence="2" id="KW-0472">Membrane</keyword>
<evidence type="ECO:0000313" key="4">
    <source>
        <dbReference type="Proteomes" id="UP000113968"/>
    </source>
</evidence>
<dbReference type="Proteomes" id="UP000113968">
    <property type="component" value="Segment"/>
</dbReference>
<evidence type="ECO:0000313" key="3">
    <source>
        <dbReference type="EMBL" id="AEV80831.1"/>
    </source>
</evidence>
<keyword evidence="2" id="KW-0812">Transmembrane</keyword>
<sequence length="401" mass="45931">MFWVLMIWPCVSTVSFRCLGAATFSNISLTRHFSACYVDDVLLFRKDYSKHDRTIHPAINSSTIRTLEDEIKYADEIYGTSYLLNVKTFNRPTGIQFQYGCNDAFGMYYEASRDATWFLSLNVSTLTWKTDNNVFPVVLDQGVAIKIRQHLLGCVHHLNTYYTLLNNSLTPKSPHLRLCQYSDRAVCLAYNFYPQRINLTVFPGEDYDRSNQNTYPISTNEHQPRYAACMSLYTPTETEEGTINVTCYANHTTGRYMKWHVTQTKKSNYSVPEDIKYDDEDYANIDGNSNAGFGAGTNDNTDADSYTGRSMHYDGSATGTGTKPKVRVTPTSRSRGRNKARTRDKDRTNSKNTTFQLLSNSRHYGYTVIPPMILLLFLTLVTLWQRYSHHVNVSAFRLVPR</sequence>
<proteinExistence type="predicted"/>
<dbReference type="Gene3D" id="2.60.40.10">
    <property type="entry name" value="Immunoglobulins"/>
    <property type="match status" value="1"/>
</dbReference>
<feature type="compositionally biased region" description="Polar residues" evidence="1">
    <location>
        <begin position="288"/>
        <end position="308"/>
    </location>
</feature>